<evidence type="ECO:0000256" key="1">
    <source>
        <dbReference type="ARBA" id="ARBA00006484"/>
    </source>
</evidence>
<feature type="domain" description="Ketoreductase" evidence="4">
    <location>
        <begin position="10"/>
        <end position="186"/>
    </location>
</feature>
<dbReference type="Gene3D" id="3.40.50.720">
    <property type="entry name" value="NAD(P)-binding Rossmann-like Domain"/>
    <property type="match status" value="1"/>
</dbReference>
<evidence type="ECO:0000259" key="4">
    <source>
        <dbReference type="SMART" id="SM00822"/>
    </source>
</evidence>
<evidence type="ECO:0000256" key="3">
    <source>
        <dbReference type="RuleBase" id="RU000363"/>
    </source>
</evidence>
<dbReference type="InterPro" id="IPR057326">
    <property type="entry name" value="KR_dom"/>
</dbReference>
<dbReference type="PANTHER" id="PTHR44196">
    <property type="entry name" value="DEHYDROGENASE/REDUCTASE SDR FAMILY MEMBER 7B"/>
    <property type="match status" value="1"/>
</dbReference>
<dbReference type="GO" id="GO:0016491">
    <property type="term" value="F:oxidoreductase activity"/>
    <property type="evidence" value="ECO:0007669"/>
    <property type="project" value="UniProtKB-KW"/>
</dbReference>
<name>A0A8E1W9A4_9HYPH</name>
<evidence type="ECO:0000313" key="5">
    <source>
        <dbReference type="EMBL" id="MBB6464371.1"/>
    </source>
</evidence>
<dbReference type="PRINTS" id="PR00080">
    <property type="entry name" value="SDRFAMILY"/>
</dbReference>
<comment type="similarity">
    <text evidence="1 3">Belongs to the short-chain dehydrogenases/reductases (SDR) family.</text>
</comment>
<organism evidence="5 6">
    <name type="scientific">Aminobacter carboxidus</name>
    <dbReference type="NCBI Taxonomy" id="376165"/>
    <lineage>
        <taxon>Bacteria</taxon>
        <taxon>Pseudomonadati</taxon>
        <taxon>Pseudomonadota</taxon>
        <taxon>Alphaproteobacteria</taxon>
        <taxon>Hyphomicrobiales</taxon>
        <taxon>Phyllobacteriaceae</taxon>
        <taxon>Aminobacter</taxon>
    </lineage>
</organism>
<dbReference type="InterPro" id="IPR020904">
    <property type="entry name" value="Sc_DH/Rdtase_CS"/>
</dbReference>
<dbReference type="Pfam" id="PF00106">
    <property type="entry name" value="adh_short"/>
    <property type="match status" value="1"/>
</dbReference>
<proteinExistence type="inferred from homology"/>
<accession>A0A8E1W9A4</accession>
<dbReference type="PROSITE" id="PS00061">
    <property type="entry name" value="ADH_SHORT"/>
    <property type="match status" value="1"/>
</dbReference>
<dbReference type="InterPro" id="IPR036291">
    <property type="entry name" value="NAD(P)-bd_dom_sf"/>
</dbReference>
<dbReference type="AlphaFoldDB" id="A0A8E1W9A4"/>
<dbReference type="PANTHER" id="PTHR44196:SF1">
    <property type="entry name" value="DEHYDROGENASE_REDUCTASE SDR FAMILY MEMBER 7B"/>
    <property type="match status" value="1"/>
</dbReference>
<dbReference type="SUPFAM" id="SSF51735">
    <property type="entry name" value="NAD(P)-binding Rossmann-fold domains"/>
    <property type="match status" value="1"/>
</dbReference>
<gene>
    <name evidence="5" type="ORF">HNQ96_000218</name>
</gene>
<dbReference type="Proteomes" id="UP000532373">
    <property type="component" value="Unassembled WGS sequence"/>
</dbReference>
<dbReference type="RefSeq" id="WP_184766973.1">
    <property type="nucleotide sequence ID" value="NZ_JACHGI010000001.1"/>
</dbReference>
<dbReference type="InterPro" id="IPR002347">
    <property type="entry name" value="SDR_fam"/>
</dbReference>
<dbReference type="SMART" id="SM00822">
    <property type="entry name" value="PKS_KR"/>
    <property type="match status" value="1"/>
</dbReference>
<keyword evidence="2 5" id="KW-0560">Oxidoreductase</keyword>
<reference evidence="5 6" key="1">
    <citation type="submission" date="2020-08" db="EMBL/GenBank/DDBJ databases">
        <title>Genomic Encyclopedia of Type Strains, Phase IV (KMG-IV): sequencing the most valuable type-strain genomes for metagenomic binning, comparative biology and taxonomic classification.</title>
        <authorList>
            <person name="Goeker M."/>
        </authorList>
    </citation>
    <scope>NUCLEOTIDE SEQUENCE [LARGE SCALE GENOMIC DNA]</scope>
    <source>
        <strain evidence="5 6">DSM 17454</strain>
    </source>
</reference>
<dbReference type="PRINTS" id="PR00081">
    <property type="entry name" value="GDHRDH"/>
</dbReference>
<evidence type="ECO:0000313" key="6">
    <source>
        <dbReference type="Proteomes" id="UP000532373"/>
    </source>
</evidence>
<protein>
    <submittedName>
        <fullName evidence="5">Oxidoreductase</fullName>
        <ecNumber evidence="5">1.-.-.-</ecNumber>
    </submittedName>
</protein>
<dbReference type="EMBL" id="JACHGI010000001">
    <property type="protein sequence ID" value="MBB6464371.1"/>
    <property type="molecule type" value="Genomic_DNA"/>
</dbReference>
<dbReference type="GO" id="GO:0016020">
    <property type="term" value="C:membrane"/>
    <property type="evidence" value="ECO:0007669"/>
    <property type="project" value="TreeGrafter"/>
</dbReference>
<sequence length="252" mass="27163">MRHSFDFNNKTVLVTGGARGIGLELSRQLVSKGAHVIAIGRDAASLDALAMQFHGSVTIMQADLGTPGSARALSQWVRETRPECSVLINNAAIMHHTDLTVDSPARLAAISAEITVNLTAPLQLSVAMLPVLSAHPAPAIVNITSGLAIAPKREAAVYCASKAALRSFTRSLRDQCRASKLPIQVSEAVMTLVDTTLSRAGSFRKYPPARAAADLIAGVERGLDEIWIEKTKLLRIVHRLSPELAYRIMRDR</sequence>
<comment type="caution">
    <text evidence="5">The sequence shown here is derived from an EMBL/GenBank/DDBJ whole genome shotgun (WGS) entry which is preliminary data.</text>
</comment>
<evidence type="ECO:0000256" key="2">
    <source>
        <dbReference type="ARBA" id="ARBA00023002"/>
    </source>
</evidence>
<dbReference type="EC" id="1.-.-.-" evidence="5"/>